<comment type="caution">
    <text evidence="14">The sequence shown here is derived from an EMBL/GenBank/DDBJ whole genome shotgun (WGS) entry which is preliminary data.</text>
</comment>
<feature type="binding site" evidence="11">
    <location>
        <position position="232"/>
    </location>
    <ligand>
        <name>substrate</name>
    </ligand>
</feature>
<comment type="pathway">
    <text evidence="8">Amino-sugar metabolism; N-acetylneuraminate degradation; D-fructose 6-phosphate from N-acetylneuraminate: step 4/5.</text>
</comment>
<evidence type="ECO:0000256" key="5">
    <source>
        <dbReference type="ARBA" id="ARBA00022801"/>
    </source>
</evidence>
<feature type="binding site" evidence="11">
    <location>
        <position position="145"/>
    </location>
    <ligand>
        <name>substrate</name>
    </ligand>
</feature>
<evidence type="ECO:0000256" key="10">
    <source>
        <dbReference type="PIRSR" id="PIRSR038994-1"/>
    </source>
</evidence>
<evidence type="ECO:0000313" key="14">
    <source>
        <dbReference type="EMBL" id="KRO16372.1"/>
    </source>
</evidence>
<dbReference type="InterPro" id="IPR032466">
    <property type="entry name" value="Metal_Hydrolase"/>
</dbReference>
<proteinExistence type="inferred from homology"/>
<sequence>MEESNMTYYIHAAKFFLKSNTENGGYLEVTDEGKFGNYYPETDKPEGRIVDKGNQWIAPGLVDTHIHGLLGHDVMDNDWSAIQEMSEGLLKAGVTSWLPTTLTGSFDQLNAVCQTIGAHAGEETGAKIQGIYFEGPYFTTEHKGAQNPKYFKDPSVDEYKAWQASAKGLLKKIAIAPERAGAVDFTEKVTADGTVVALGHSSATFEQAKAAIEAGATVFTHTFNGMSGLNHRQPGMVGAAMYLQQVDDELICDGHHVRPEVAGSLIREKTPEHVALITDCMRAGMMPDGDYVLGEFPVYVKDGMARLKDGDSLAGSILKLDEAIKNVVDWNGVTPEDAVKMASYTAAKSCQVNDKCGSILPGRDADYLVLNPDMTLAETYLNGEQRYQA</sequence>
<comment type="similarity">
    <text evidence="1 9">Belongs to the metallo-dependent hydrolases superfamily. NagA family.</text>
</comment>
<dbReference type="InterPro" id="IPR011059">
    <property type="entry name" value="Metal-dep_hydrolase_composite"/>
</dbReference>
<organism evidence="14 15">
    <name type="scientific">Lacticaseibacillus saniviri JCM 17471 = DSM 24301</name>
    <dbReference type="NCBI Taxonomy" id="1293598"/>
    <lineage>
        <taxon>Bacteria</taxon>
        <taxon>Bacillati</taxon>
        <taxon>Bacillota</taxon>
        <taxon>Bacilli</taxon>
        <taxon>Lactobacillales</taxon>
        <taxon>Lactobacillaceae</taxon>
        <taxon>Lacticaseibacillus</taxon>
    </lineage>
</organism>
<dbReference type="PATRIC" id="fig|1293598.4.peg.1217"/>
<evidence type="ECO:0000256" key="4">
    <source>
        <dbReference type="ARBA" id="ARBA00022723"/>
    </source>
</evidence>
<dbReference type="Gene3D" id="3.20.20.140">
    <property type="entry name" value="Metal-dependent hydrolases"/>
    <property type="match status" value="1"/>
</dbReference>
<comment type="cofactor">
    <cofactor evidence="12">
        <name>a divalent metal cation</name>
        <dbReference type="ChEBI" id="CHEBI:60240"/>
    </cofactor>
    <text evidence="12">Binds 1 divalent metal cation per subunit.</text>
</comment>
<reference evidence="14 15" key="1">
    <citation type="journal article" date="2015" name="Genome Announc.">
        <title>Expanding the biotechnology potential of lactobacilli through comparative genomics of 213 strains and associated genera.</title>
        <authorList>
            <person name="Sun Z."/>
            <person name="Harris H.M."/>
            <person name="McCann A."/>
            <person name="Guo C."/>
            <person name="Argimon S."/>
            <person name="Zhang W."/>
            <person name="Yang X."/>
            <person name="Jeffery I.B."/>
            <person name="Cooney J.C."/>
            <person name="Kagawa T.F."/>
            <person name="Liu W."/>
            <person name="Song Y."/>
            <person name="Salvetti E."/>
            <person name="Wrobel A."/>
            <person name="Rasinkangas P."/>
            <person name="Parkhill J."/>
            <person name="Rea M.C."/>
            <person name="O'Sullivan O."/>
            <person name="Ritari J."/>
            <person name="Douillard F.P."/>
            <person name="Paul Ross R."/>
            <person name="Yang R."/>
            <person name="Briner A.E."/>
            <person name="Felis G.E."/>
            <person name="de Vos W.M."/>
            <person name="Barrangou R."/>
            <person name="Klaenhammer T.R."/>
            <person name="Caufield P.W."/>
            <person name="Cui Y."/>
            <person name="Zhang H."/>
            <person name="O'Toole P.W."/>
        </authorList>
    </citation>
    <scope>NUCLEOTIDE SEQUENCE [LARGE SCALE GENOMIC DNA]</scope>
    <source>
        <strain evidence="14 15">DSM 24301</strain>
    </source>
</reference>
<dbReference type="SUPFAM" id="SSF51556">
    <property type="entry name" value="Metallo-dependent hydrolases"/>
    <property type="match status" value="1"/>
</dbReference>
<keyword evidence="5 9" id="KW-0378">Hydrolase</keyword>
<evidence type="ECO:0000313" key="15">
    <source>
        <dbReference type="Proteomes" id="UP000050969"/>
    </source>
</evidence>
<dbReference type="CDD" id="cd00854">
    <property type="entry name" value="NagA"/>
    <property type="match status" value="1"/>
</dbReference>
<evidence type="ECO:0000259" key="13">
    <source>
        <dbReference type="Pfam" id="PF01979"/>
    </source>
</evidence>
<dbReference type="NCBIfam" id="TIGR00221">
    <property type="entry name" value="nagA"/>
    <property type="match status" value="1"/>
</dbReference>
<feature type="binding site" evidence="11">
    <location>
        <position position="256"/>
    </location>
    <ligand>
        <name>substrate</name>
    </ligand>
</feature>
<dbReference type="PANTHER" id="PTHR11113">
    <property type="entry name" value="N-ACETYLGLUCOSAMINE-6-PHOSPHATE DEACETYLASE"/>
    <property type="match status" value="1"/>
</dbReference>
<keyword evidence="6 9" id="KW-0119">Carbohydrate metabolism</keyword>
<feature type="binding site" evidence="12">
    <location>
        <position position="200"/>
    </location>
    <ligand>
        <name>Zn(2+)</name>
        <dbReference type="ChEBI" id="CHEBI:29105"/>
    </ligand>
</feature>
<feature type="binding site" evidence="12">
    <location>
        <position position="134"/>
    </location>
    <ligand>
        <name>Zn(2+)</name>
        <dbReference type="ChEBI" id="CHEBI:29105"/>
    </ligand>
</feature>
<evidence type="ECO:0000256" key="3">
    <source>
        <dbReference type="ARBA" id="ARBA00018029"/>
    </source>
</evidence>
<dbReference type="InterPro" id="IPR003764">
    <property type="entry name" value="GlcNAc_6-P_deAcase"/>
</dbReference>
<evidence type="ECO:0000256" key="9">
    <source>
        <dbReference type="PIRNR" id="PIRNR038994"/>
    </source>
</evidence>
<keyword evidence="4 12" id="KW-0479">Metal-binding</keyword>
<feature type="active site" description="Proton donor/acceptor" evidence="10">
    <location>
        <position position="279"/>
    </location>
</feature>
<dbReference type="PANTHER" id="PTHR11113:SF14">
    <property type="entry name" value="N-ACETYLGLUCOSAMINE-6-PHOSPHATE DEACETYLASE"/>
    <property type="match status" value="1"/>
</dbReference>
<accession>A0A0R2MS04</accession>
<evidence type="ECO:0000256" key="8">
    <source>
        <dbReference type="ARBA" id="ARBA00060590"/>
    </source>
</evidence>
<name>A0A0R2MS04_9LACO</name>
<dbReference type="GO" id="GO:0046872">
    <property type="term" value="F:metal ion binding"/>
    <property type="evidence" value="ECO:0007669"/>
    <property type="project" value="UniProtKB-KW"/>
</dbReference>
<dbReference type="InterPro" id="IPR006680">
    <property type="entry name" value="Amidohydro-rel"/>
</dbReference>
<feature type="binding site" evidence="11">
    <location>
        <begin position="313"/>
        <end position="315"/>
    </location>
    <ligand>
        <name>substrate</name>
    </ligand>
</feature>
<dbReference type="GO" id="GO:0006046">
    <property type="term" value="P:N-acetylglucosamine catabolic process"/>
    <property type="evidence" value="ECO:0007669"/>
    <property type="project" value="TreeGrafter"/>
</dbReference>
<protein>
    <recommendedName>
        <fullName evidence="3">N-acetylglucosamine-6-phosphate deacetylase</fullName>
        <ecNumber evidence="2">3.5.1.25</ecNumber>
    </recommendedName>
</protein>
<evidence type="ECO:0000256" key="11">
    <source>
        <dbReference type="PIRSR" id="PIRSR038994-2"/>
    </source>
</evidence>
<comment type="catalytic activity">
    <reaction evidence="7">
        <text>N-acetyl-D-glucosamine 6-phosphate + H2O = D-glucosamine 6-phosphate + acetate</text>
        <dbReference type="Rhea" id="RHEA:22936"/>
        <dbReference type="ChEBI" id="CHEBI:15377"/>
        <dbReference type="ChEBI" id="CHEBI:30089"/>
        <dbReference type="ChEBI" id="CHEBI:57513"/>
        <dbReference type="ChEBI" id="CHEBI:58725"/>
        <dbReference type="EC" id="3.5.1.25"/>
    </reaction>
</comment>
<dbReference type="EMBL" id="JQCE01000038">
    <property type="protein sequence ID" value="KRO16372.1"/>
    <property type="molecule type" value="Genomic_DNA"/>
</dbReference>
<dbReference type="FunFam" id="3.20.20.140:FF:000004">
    <property type="entry name" value="N-acetylglucosamine-6-phosphate deacetylase"/>
    <property type="match status" value="1"/>
</dbReference>
<evidence type="ECO:0000256" key="6">
    <source>
        <dbReference type="ARBA" id="ARBA00023277"/>
    </source>
</evidence>
<dbReference type="AlphaFoldDB" id="A0A0R2MS04"/>
<dbReference type="EC" id="3.5.1.25" evidence="2"/>
<dbReference type="STRING" id="1293598.IV56_GL001154"/>
<feature type="binding site" evidence="12">
    <location>
        <position position="221"/>
    </location>
    <ligand>
        <name>Zn(2+)</name>
        <dbReference type="ChEBI" id="CHEBI:29105"/>
    </ligand>
</feature>
<gene>
    <name evidence="14" type="ORF">IV56_GL001154</name>
</gene>
<feature type="domain" description="Amidohydrolase-related" evidence="13">
    <location>
        <begin position="57"/>
        <end position="384"/>
    </location>
</feature>
<dbReference type="Gene3D" id="2.30.40.10">
    <property type="entry name" value="Urease, subunit C, domain 1"/>
    <property type="match status" value="1"/>
</dbReference>
<dbReference type="Pfam" id="PF01979">
    <property type="entry name" value="Amidohydro_1"/>
    <property type="match status" value="1"/>
</dbReference>
<evidence type="ECO:0000256" key="12">
    <source>
        <dbReference type="PIRSR" id="PIRSR038994-3"/>
    </source>
</evidence>
<dbReference type="Proteomes" id="UP000050969">
    <property type="component" value="Unassembled WGS sequence"/>
</dbReference>
<keyword evidence="15" id="KW-1185">Reference proteome</keyword>
<dbReference type="SUPFAM" id="SSF51338">
    <property type="entry name" value="Composite domain of metallo-dependent hydrolases"/>
    <property type="match status" value="1"/>
</dbReference>
<dbReference type="GO" id="GO:0008448">
    <property type="term" value="F:N-acetylglucosamine-6-phosphate deacetylase activity"/>
    <property type="evidence" value="ECO:0007669"/>
    <property type="project" value="UniProtKB-EC"/>
</dbReference>
<evidence type="ECO:0000256" key="7">
    <source>
        <dbReference type="ARBA" id="ARBA00047647"/>
    </source>
</evidence>
<evidence type="ECO:0000256" key="2">
    <source>
        <dbReference type="ARBA" id="ARBA00011899"/>
    </source>
</evidence>
<evidence type="ECO:0000256" key="1">
    <source>
        <dbReference type="ARBA" id="ARBA00010716"/>
    </source>
</evidence>
<dbReference type="PIRSF" id="PIRSF038994">
    <property type="entry name" value="NagA"/>
    <property type="match status" value="1"/>
</dbReference>
<feature type="binding site" evidence="11">
    <location>
        <begin position="224"/>
        <end position="225"/>
    </location>
    <ligand>
        <name>substrate</name>
    </ligand>
</feature>